<proteinExistence type="predicted"/>
<name>A0A0F9R7D0_9ZZZZ</name>
<reference evidence="1" key="1">
    <citation type="journal article" date="2015" name="Nature">
        <title>Complex archaea that bridge the gap between prokaryotes and eukaryotes.</title>
        <authorList>
            <person name="Spang A."/>
            <person name="Saw J.H."/>
            <person name="Jorgensen S.L."/>
            <person name="Zaremba-Niedzwiedzka K."/>
            <person name="Martijn J."/>
            <person name="Lind A.E."/>
            <person name="van Eijk R."/>
            <person name="Schleper C."/>
            <person name="Guy L."/>
            <person name="Ettema T.J."/>
        </authorList>
    </citation>
    <scope>NUCLEOTIDE SEQUENCE</scope>
</reference>
<comment type="caution">
    <text evidence="1">The sequence shown here is derived from an EMBL/GenBank/DDBJ whole genome shotgun (WGS) entry which is preliminary data.</text>
</comment>
<gene>
    <name evidence="1" type="ORF">LCGC14_0630230</name>
</gene>
<accession>A0A0F9R7D0</accession>
<sequence>MATNIPVQSSGGTSATVYTLTPAASTMEFSNNGNTLLLIDGSTTPTGTVTIVSVPCSHKRSLNITQVIAAITLYVAGPFEESLFNDVNGKVQITIDTVTDISLAAIAIGR</sequence>
<organism evidence="1">
    <name type="scientific">marine sediment metagenome</name>
    <dbReference type="NCBI Taxonomy" id="412755"/>
    <lineage>
        <taxon>unclassified sequences</taxon>
        <taxon>metagenomes</taxon>
        <taxon>ecological metagenomes</taxon>
    </lineage>
</organism>
<dbReference type="EMBL" id="LAZR01001100">
    <property type="protein sequence ID" value="KKN50674.1"/>
    <property type="molecule type" value="Genomic_DNA"/>
</dbReference>
<dbReference type="AlphaFoldDB" id="A0A0F9R7D0"/>
<protein>
    <submittedName>
        <fullName evidence="1">Uncharacterized protein</fullName>
    </submittedName>
</protein>
<evidence type="ECO:0000313" key="1">
    <source>
        <dbReference type="EMBL" id="KKN50674.1"/>
    </source>
</evidence>